<comment type="caution">
    <text evidence="3">The sequence shown here is derived from an EMBL/GenBank/DDBJ whole genome shotgun (WGS) entry which is preliminary data.</text>
</comment>
<sequence length="140" mass="13950">MLLRPALVLGSLLGGAAARCVTRSSVASPSSPSLVLSDVSTTPIFTPSLTPTPVSSTLLSLTTPPSSSTPESTSTPELSSTPTSTPEASSTSVSSDVITPTPSLTTFVTSATSTSVAPTSSAVLCIENRGKSMLSSYASP</sequence>
<dbReference type="Proteomes" id="UP001160390">
    <property type="component" value="Unassembled WGS sequence"/>
</dbReference>
<accession>A0AA35Q4C3</accession>
<dbReference type="EMBL" id="CABFNP030001080">
    <property type="protein sequence ID" value="CAI6091080.1"/>
    <property type="molecule type" value="Genomic_DNA"/>
</dbReference>
<name>A0AA35Q4C3_9HYPO</name>
<protein>
    <submittedName>
        <fullName evidence="3">Uncharacterized protein</fullName>
    </submittedName>
</protein>
<gene>
    <name evidence="3" type="ORF">CCHLO57077_00018466</name>
</gene>
<keyword evidence="2" id="KW-0732">Signal</keyword>
<dbReference type="AlphaFoldDB" id="A0AA35Q4C3"/>
<evidence type="ECO:0000313" key="4">
    <source>
        <dbReference type="Proteomes" id="UP001160390"/>
    </source>
</evidence>
<feature type="signal peptide" evidence="2">
    <location>
        <begin position="1"/>
        <end position="18"/>
    </location>
</feature>
<feature type="chain" id="PRO_5041413094" evidence="2">
    <location>
        <begin position="19"/>
        <end position="140"/>
    </location>
</feature>
<keyword evidence="4" id="KW-1185">Reference proteome</keyword>
<evidence type="ECO:0000313" key="3">
    <source>
        <dbReference type="EMBL" id="CAI6091080.1"/>
    </source>
</evidence>
<organism evidence="3 4">
    <name type="scientific">Clonostachys chloroleuca</name>
    <dbReference type="NCBI Taxonomy" id="1926264"/>
    <lineage>
        <taxon>Eukaryota</taxon>
        <taxon>Fungi</taxon>
        <taxon>Dikarya</taxon>
        <taxon>Ascomycota</taxon>
        <taxon>Pezizomycotina</taxon>
        <taxon>Sordariomycetes</taxon>
        <taxon>Hypocreomycetidae</taxon>
        <taxon>Hypocreales</taxon>
        <taxon>Bionectriaceae</taxon>
        <taxon>Clonostachys</taxon>
    </lineage>
</organism>
<feature type="non-terminal residue" evidence="3">
    <location>
        <position position="140"/>
    </location>
</feature>
<evidence type="ECO:0000256" key="1">
    <source>
        <dbReference type="SAM" id="MobiDB-lite"/>
    </source>
</evidence>
<evidence type="ECO:0000256" key="2">
    <source>
        <dbReference type="SAM" id="SignalP"/>
    </source>
</evidence>
<reference evidence="3" key="1">
    <citation type="submission" date="2023-01" db="EMBL/GenBank/DDBJ databases">
        <authorList>
            <person name="Piombo E."/>
        </authorList>
    </citation>
    <scope>NUCLEOTIDE SEQUENCE</scope>
</reference>
<feature type="region of interest" description="Disordered" evidence="1">
    <location>
        <begin position="46"/>
        <end position="97"/>
    </location>
</feature>
<proteinExistence type="predicted"/>